<gene>
    <name evidence="1" type="ORF">LtaPh_3627500</name>
</gene>
<dbReference type="PANTHER" id="PTHR14136:SF17">
    <property type="entry name" value="BTB_POZ DOMAIN-CONTAINING PROTEIN KCTD9"/>
    <property type="match status" value="1"/>
</dbReference>
<accession>A0A640KUT3</accession>
<evidence type="ECO:0000313" key="1">
    <source>
        <dbReference type="EMBL" id="GET93346.1"/>
    </source>
</evidence>
<evidence type="ECO:0000313" key="2">
    <source>
        <dbReference type="Proteomes" id="UP000419144"/>
    </source>
</evidence>
<dbReference type="Pfam" id="PF13576">
    <property type="entry name" value="Pentapeptide_3"/>
    <property type="match status" value="1"/>
</dbReference>
<name>A0A640KUT3_LEITA</name>
<dbReference type="PANTHER" id="PTHR14136">
    <property type="entry name" value="BTB_POZ DOMAIN-CONTAINING PROTEIN KCTD9"/>
    <property type="match status" value="1"/>
</dbReference>
<evidence type="ECO:0008006" key="3">
    <source>
        <dbReference type="Google" id="ProtNLM"/>
    </source>
</evidence>
<dbReference type="InterPro" id="IPR051082">
    <property type="entry name" value="Pentapeptide-BTB/POZ_domain"/>
</dbReference>
<dbReference type="Proteomes" id="UP000419144">
    <property type="component" value="Unassembled WGS sequence"/>
</dbReference>
<protein>
    <recommendedName>
        <fullName evidence="3">Pentapeptide repeat protein</fullName>
    </recommendedName>
</protein>
<dbReference type="EMBL" id="BLBS01000057">
    <property type="protein sequence ID" value="GET93346.1"/>
    <property type="molecule type" value="Genomic_DNA"/>
</dbReference>
<dbReference type="VEuPathDB" id="TriTrypDB:LtaPh_3627500"/>
<dbReference type="InterPro" id="IPR001646">
    <property type="entry name" value="5peptide_repeat"/>
</dbReference>
<dbReference type="SUPFAM" id="SSF141571">
    <property type="entry name" value="Pentapeptide repeat-like"/>
    <property type="match status" value="1"/>
</dbReference>
<reference evidence="1" key="1">
    <citation type="submission" date="2019-11" db="EMBL/GenBank/DDBJ databases">
        <title>Leishmania tarentolae CDS.</title>
        <authorList>
            <person name="Goto Y."/>
            <person name="Yamagishi J."/>
        </authorList>
    </citation>
    <scope>NUCLEOTIDE SEQUENCE [LARGE SCALE GENOMIC DNA]</scope>
    <source>
        <strain evidence="1">Parrot Tar II</strain>
    </source>
</reference>
<dbReference type="OrthoDB" id="264589at2759"/>
<dbReference type="AlphaFoldDB" id="A0A640KUT3"/>
<proteinExistence type="predicted"/>
<comment type="caution">
    <text evidence="1">The sequence shown here is derived from an EMBL/GenBank/DDBJ whole genome shotgun (WGS) entry which is preliminary data.</text>
</comment>
<organism evidence="1 2">
    <name type="scientific">Leishmania tarentolae</name>
    <name type="common">Sauroleishmania tarentolae</name>
    <dbReference type="NCBI Taxonomy" id="5689"/>
    <lineage>
        <taxon>Eukaryota</taxon>
        <taxon>Discoba</taxon>
        <taxon>Euglenozoa</taxon>
        <taxon>Kinetoplastea</taxon>
        <taxon>Metakinetoplastina</taxon>
        <taxon>Trypanosomatida</taxon>
        <taxon>Trypanosomatidae</taxon>
        <taxon>Leishmaniinae</taxon>
        <taxon>Leishmania</taxon>
        <taxon>lizard Leishmania</taxon>
    </lineage>
</organism>
<sequence>MTFVQLKQMNCARREEKHNFMSTFFFLSRPHLSTLSNREAALLYERRDCAAMSRRVNAEAVGQILEALFLLRSSRLAETSTAESASSVALGCSTPKPGSTSKAAVDSARRLLRGCVLTAVEIEPMHPDPSSLLVIEGDPSTAVKRSPFSSSSAAVWRPRKEIGTVLEGRDLHRIDLSGTRLSASFNRSDLSEAILLGTYFAHSTFNLCDLRRANLSGAEFHSCTFLSTNASAAVARRAHFSHCTFHRADLSNWDAAGATFFQCSFTLSDLSRWSLDGQTTVVNPTNWGRCRRLDWVMKPGSSVRECCVIGDANTTNALSLAPAEKSSCHPSQRSH</sequence>
<keyword evidence="2" id="KW-1185">Reference proteome</keyword>
<dbReference type="Gene3D" id="2.160.20.80">
    <property type="entry name" value="E3 ubiquitin-protein ligase SopA"/>
    <property type="match status" value="1"/>
</dbReference>